<name>A0A0S3RKS7_PHAAN</name>
<gene>
    <name evidence="1" type="primary">Vigan.03G088600</name>
    <name evidence="1" type="ORF">VIGAN_03088600</name>
</gene>
<sequence>MSKQMNLSLKMDNSFSNSLPTNIKLSSNVTGLSLHYCDCLLIIQTANNVSKLLFSHSWSLCFQVIVCGSNHGPLSFKTLVNYVWK</sequence>
<evidence type="ECO:0000313" key="2">
    <source>
        <dbReference type="Proteomes" id="UP000291084"/>
    </source>
</evidence>
<dbReference type="Proteomes" id="UP000291084">
    <property type="component" value="Chromosome 3"/>
</dbReference>
<keyword evidence="2" id="KW-1185">Reference proteome</keyword>
<proteinExistence type="predicted"/>
<organism evidence="1 2">
    <name type="scientific">Vigna angularis var. angularis</name>
    <dbReference type="NCBI Taxonomy" id="157739"/>
    <lineage>
        <taxon>Eukaryota</taxon>
        <taxon>Viridiplantae</taxon>
        <taxon>Streptophyta</taxon>
        <taxon>Embryophyta</taxon>
        <taxon>Tracheophyta</taxon>
        <taxon>Spermatophyta</taxon>
        <taxon>Magnoliopsida</taxon>
        <taxon>eudicotyledons</taxon>
        <taxon>Gunneridae</taxon>
        <taxon>Pentapetalae</taxon>
        <taxon>rosids</taxon>
        <taxon>fabids</taxon>
        <taxon>Fabales</taxon>
        <taxon>Fabaceae</taxon>
        <taxon>Papilionoideae</taxon>
        <taxon>50 kb inversion clade</taxon>
        <taxon>NPAAA clade</taxon>
        <taxon>indigoferoid/millettioid clade</taxon>
        <taxon>Phaseoleae</taxon>
        <taxon>Vigna</taxon>
    </lineage>
</organism>
<reference evidence="1 2" key="1">
    <citation type="journal article" date="2015" name="Sci. Rep.">
        <title>The power of single molecule real-time sequencing technology in the de novo assembly of a eukaryotic genome.</title>
        <authorList>
            <person name="Sakai H."/>
            <person name="Naito K."/>
            <person name="Ogiso-Tanaka E."/>
            <person name="Takahashi Y."/>
            <person name="Iseki K."/>
            <person name="Muto C."/>
            <person name="Satou K."/>
            <person name="Teruya K."/>
            <person name="Shiroma A."/>
            <person name="Shimoji M."/>
            <person name="Hirano T."/>
            <person name="Itoh T."/>
            <person name="Kaga A."/>
            <person name="Tomooka N."/>
        </authorList>
    </citation>
    <scope>NUCLEOTIDE SEQUENCE [LARGE SCALE GENOMIC DNA]</scope>
    <source>
        <strain evidence="2">cv. Shumari</strain>
    </source>
</reference>
<dbReference type="AlphaFoldDB" id="A0A0S3RKS7"/>
<evidence type="ECO:0000313" key="1">
    <source>
        <dbReference type="EMBL" id="BAT81210.1"/>
    </source>
</evidence>
<accession>A0A0S3RKS7</accession>
<protein>
    <submittedName>
        <fullName evidence="1">Uncharacterized protein</fullName>
    </submittedName>
</protein>
<dbReference type="EMBL" id="AP015036">
    <property type="protein sequence ID" value="BAT81210.1"/>
    <property type="molecule type" value="Genomic_DNA"/>
</dbReference>